<evidence type="ECO:0000313" key="5">
    <source>
        <dbReference type="EMBL" id="ADE10486.1"/>
    </source>
</evidence>
<dbReference type="InterPro" id="IPR052399">
    <property type="entry name" value="Phage_Baseplate_Assmbl_Protein"/>
</dbReference>
<feature type="domain" description="Baseplate protein J-like barrel" evidence="2">
    <location>
        <begin position="90"/>
        <end position="171"/>
    </location>
</feature>
<reference evidence="5 6" key="1">
    <citation type="submission" date="2010-03" db="EMBL/GenBank/DDBJ databases">
        <title>Complete sequence of Sideroxydans lithotrophicus ES-1.</title>
        <authorList>
            <consortium name="US DOE Joint Genome Institute"/>
            <person name="Lucas S."/>
            <person name="Copeland A."/>
            <person name="Lapidus A."/>
            <person name="Cheng J.-F."/>
            <person name="Bruce D."/>
            <person name="Goodwin L."/>
            <person name="Pitluck S."/>
            <person name="Munk A.C."/>
            <person name="Detter J.C."/>
            <person name="Han C."/>
            <person name="Tapia R."/>
            <person name="Larimer F."/>
            <person name="Land M."/>
            <person name="Hauser L."/>
            <person name="Kyrpides N."/>
            <person name="Ivanova N."/>
            <person name="Emerson D."/>
            <person name="Woyke T."/>
        </authorList>
    </citation>
    <scope>NUCLEOTIDE SEQUENCE [LARGE SCALE GENOMIC DNA]</scope>
    <source>
        <strain evidence="5 6">ES-1</strain>
    </source>
</reference>
<dbReference type="STRING" id="580332.Slit_0244"/>
<evidence type="ECO:0000313" key="6">
    <source>
        <dbReference type="Proteomes" id="UP000001625"/>
    </source>
</evidence>
<keyword evidence="6" id="KW-1185">Reference proteome</keyword>
<accession>D5CUF1</accession>
<dbReference type="HOGENOM" id="CLU_039609_1_0_4"/>
<organism evidence="5 6">
    <name type="scientific">Sideroxydans lithotrophicus (strain ES-1)</name>
    <dbReference type="NCBI Taxonomy" id="580332"/>
    <lineage>
        <taxon>Bacteria</taxon>
        <taxon>Pseudomonadati</taxon>
        <taxon>Pseudomonadota</taxon>
        <taxon>Betaproteobacteria</taxon>
        <taxon>Nitrosomonadales</taxon>
        <taxon>Gallionellaceae</taxon>
        <taxon>Sideroxydans</taxon>
    </lineage>
</organism>
<comment type="similarity">
    <text evidence="1">Belongs to the Mu gp47/PBSX XkdT family.</text>
</comment>
<dbReference type="eggNOG" id="COG3299">
    <property type="taxonomic scope" value="Bacteria"/>
</dbReference>
<proteinExistence type="inferred from homology"/>
<dbReference type="RefSeq" id="WP_013028385.1">
    <property type="nucleotide sequence ID" value="NC_013959.1"/>
</dbReference>
<gene>
    <name evidence="5" type="ordered locus">Slit_0244</name>
</gene>
<dbReference type="PANTHER" id="PTHR37829">
    <property type="entry name" value="PHAGE-LIKE ELEMENT PBSX PROTEIN XKDT"/>
    <property type="match status" value="1"/>
</dbReference>
<evidence type="ECO:0000259" key="3">
    <source>
        <dbReference type="Pfam" id="PF26078"/>
    </source>
</evidence>
<evidence type="ECO:0000259" key="4">
    <source>
        <dbReference type="Pfam" id="PF26079"/>
    </source>
</evidence>
<dbReference type="OrthoDB" id="7565172at2"/>
<feature type="domain" description="Baseplate J-like C-terminal" evidence="4">
    <location>
        <begin position="268"/>
        <end position="345"/>
    </location>
</feature>
<dbReference type="Pfam" id="PF26079">
    <property type="entry name" value="Baseplate_J_C"/>
    <property type="match status" value="1"/>
</dbReference>
<protein>
    <submittedName>
        <fullName evidence="5">Baseplate J family protein</fullName>
    </submittedName>
</protein>
<dbReference type="InterPro" id="IPR058531">
    <property type="entry name" value="Baseplate_J_M"/>
</dbReference>
<dbReference type="KEGG" id="slt:Slit_0244"/>
<dbReference type="Pfam" id="PF26078">
    <property type="entry name" value="Baseplate_J_M"/>
    <property type="match status" value="1"/>
</dbReference>
<dbReference type="PANTHER" id="PTHR37829:SF3">
    <property type="entry name" value="PROTEIN JAYE-RELATED"/>
    <property type="match status" value="1"/>
</dbReference>
<dbReference type="InterPro" id="IPR058530">
    <property type="entry name" value="Baseplate_J-like_C"/>
</dbReference>
<name>D5CUF1_SIDLE</name>
<sequence>MTFPTQDYRQVRDQILRDIANQNHAAYVGEDSDFYVRANASGNAVEGLYEHQKWIMRQVFADTADVDILEARHANPRGITRKAASFSTGTVLFSGVVGSAVPLGTEAKTVNGTAFVTTAGGVIGAGGTAVVAAKASLAGAAGNQIVDTALTLSAAPSGVQSQAAIVSMTGGTEIETPQALLARVLFDMQMPPMGGAPHDYFRWAMEVSGVTDAYVFTQRRVPNGVDVVVETSGGLPSAQLLADVLAYIETQRPACVDLITMAPTLVPVNIAGALALDGVTLVDATASITAVLQAYFATLDVGETVRKVKIEALITSIKGVVDVSLTSPNANVLILADSAHSELGTLGSIALT</sequence>
<dbReference type="Proteomes" id="UP000001625">
    <property type="component" value="Chromosome"/>
</dbReference>
<dbReference type="AlphaFoldDB" id="D5CUF1"/>
<evidence type="ECO:0000259" key="2">
    <source>
        <dbReference type="Pfam" id="PF04865"/>
    </source>
</evidence>
<dbReference type="EMBL" id="CP001965">
    <property type="protein sequence ID" value="ADE10486.1"/>
    <property type="molecule type" value="Genomic_DNA"/>
</dbReference>
<dbReference type="Pfam" id="PF04865">
    <property type="entry name" value="Baseplate_J"/>
    <property type="match status" value="1"/>
</dbReference>
<dbReference type="InterPro" id="IPR006949">
    <property type="entry name" value="Barrel_Baseplate_J-like"/>
</dbReference>
<evidence type="ECO:0000256" key="1">
    <source>
        <dbReference type="ARBA" id="ARBA00038087"/>
    </source>
</evidence>
<feature type="domain" description="Baseplate J-like central" evidence="3">
    <location>
        <begin position="193"/>
        <end position="256"/>
    </location>
</feature>